<dbReference type="PROSITE" id="PS50853">
    <property type="entry name" value="FN3"/>
    <property type="match status" value="6"/>
</dbReference>
<reference evidence="4 5" key="1">
    <citation type="submission" date="2024-11" db="EMBL/GenBank/DDBJ databases">
        <title>Adaptive evolution of stress response genes in parasites aligns with host niche diversity.</title>
        <authorList>
            <person name="Hahn C."/>
            <person name="Resl P."/>
        </authorList>
    </citation>
    <scope>NUCLEOTIDE SEQUENCE [LARGE SCALE GENOMIC DNA]</scope>
    <source>
        <strain evidence="4">EGGRZ-B1_66</strain>
        <tissue evidence="4">Body</tissue>
    </source>
</reference>
<dbReference type="EMBL" id="JBJKFK010000007">
    <property type="protein sequence ID" value="KAL3321172.1"/>
    <property type="molecule type" value="Genomic_DNA"/>
</dbReference>
<dbReference type="InterPro" id="IPR050964">
    <property type="entry name" value="Striated_Muscle_Regulatory"/>
</dbReference>
<dbReference type="PANTHER" id="PTHR13817:SF151">
    <property type="entry name" value="TITIN"/>
    <property type="match status" value="1"/>
</dbReference>
<feature type="compositionally biased region" description="Pro residues" evidence="2">
    <location>
        <begin position="589"/>
        <end position="598"/>
    </location>
</feature>
<comment type="caution">
    <text evidence="4">The sequence shown here is derived from an EMBL/GenBank/DDBJ whole genome shotgun (WGS) entry which is preliminary data.</text>
</comment>
<feature type="domain" description="Fibronectin type-III" evidence="3">
    <location>
        <begin position="1192"/>
        <end position="1292"/>
    </location>
</feature>
<organism evidence="4 5">
    <name type="scientific">Cichlidogyrus casuarinus</name>
    <dbReference type="NCBI Taxonomy" id="1844966"/>
    <lineage>
        <taxon>Eukaryota</taxon>
        <taxon>Metazoa</taxon>
        <taxon>Spiralia</taxon>
        <taxon>Lophotrochozoa</taxon>
        <taxon>Platyhelminthes</taxon>
        <taxon>Monogenea</taxon>
        <taxon>Monopisthocotylea</taxon>
        <taxon>Dactylogyridea</taxon>
        <taxon>Ancyrocephalidae</taxon>
        <taxon>Cichlidogyrus</taxon>
    </lineage>
</organism>
<evidence type="ECO:0000256" key="1">
    <source>
        <dbReference type="ARBA" id="ARBA00022737"/>
    </source>
</evidence>
<protein>
    <recommendedName>
        <fullName evidence="3">Fibronectin type-III domain-containing protein</fullName>
    </recommendedName>
</protein>
<keyword evidence="5" id="KW-1185">Reference proteome</keyword>
<dbReference type="SUPFAM" id="SSF49265">
    <property type="entry name" value="Fibronectin type III"/>
    <property type="match status" value="3"/>
</dbReference>
<keyword evidence="1" id="KW-0677">Repeat</keyword>
<dbReference type="Pfam" id="PF00041">
    <property type="entry name" value="fn3"/>
    <property type="match status" value="2"/>
</dbReference>
<proteinExistence type="predicted"/>
<accession>A0ABD2QPV3</accession>
<dbReference type="PANTHER" id="PTHR13817">
    <property type="entry name" value="TITIN"/>
    <property type="match status" value="1"/>
</dbReference>
<gene>
    <name evidence="4" type="ORF">Ciccas_000129</name>
</gene>
<dbReference type="Gene3D" id="2.60.40.10">
    <property type="entry name" value="Immunoglobulins"/>
    <property type="match status" value="5"/>
</dbReference>
<feature type="domain" description="Fibronectin type-III" evidence="3">
    <location>
        <begin position="487"/>
        <end position="589"/>
    </location>
</feature>
<evidence type="ECO:0000256" key="2">
    <source>
        <dbReference type="SAM" id="MobiDB-lite"/>
    </source>
</evidence>
<evidence type="ECO:0000259" key="3">
    <source>
        <dbReference type="PROSITE" id="PS50853"/>
    </source>
</evidence>
<dbReference type="Proteomes" id="UP001626550">
    <property type="component" value="Unassembled WGS sequence"/>
</dbReference>
<feature type="domain" description="Fibronectin type-III" evidence="3">
    <location>
        <begin position="7"/>
        <end position="105"/>
    </location>
</feature>
<evidence type="ECO:0000313" key="4">
    <source>
        <dbReference type="EMBL" id="KAL3321172.1"/>
    </source>
</evidence>
<feature type="domain" description="Fibronectin type-III" evidence="3">
    <location>
        <begin position="1073"/>
        <end position="1176"/>
    </location>
</feature>
<feature type="domain" description="Fibronectin type-III" evidence="3">
    <location>
        <begin position="108"/>
        <end position="210"/>
    </location>
</feature>
<feature type="domain" description="Fibronectin type-III" evidence="3">
    <location>
        <begin position="597"/>
        <end position="698"/>
    </location>
</feature>
<dbReference type="InterPro" id="IPR003961">
    <property type="entry name" value="FN3_dom"/>
</dbReference>
<dbReference type="InterPro" id="IPR013783">
    <property type="entry name" value="Ig-like_fold"/>
</dbReference>
<feature type="region of interest" description="Disordered" evidence="2">
    <location>
        <begin position="576"/>
        <end position="599"/>
    </location>
</feature>
<sequence>MFQNRLDHREDRCKSGSLNQEELIWSELGGLPLLGYIIEKREGRAFTWKPLVDKSGDKLLAKTQPKFEVDGIQPNKEYFFRISAVNKEGQGPPLSADDSFIIKVHLAPPFCVQAKRTNNEESIITVLWDAPKLKSGDKEPTGFMIERLDIDSRSASWEAVDFLQGPLKDKYTLETRAPKASAAYKYRVKAVYPDGDSEWVMSDVVLASEPTRPASSSADRARERIPAVATPTIKTWKAEEEPYTSRAYELEWKPLDTGSDRVKGYLVEKWDKKKDSWKPLLSVPQGAPTQVSVPVLDTSKLRILTLGDTERSIPTEFTLPDTRRPGSRAADLVSLPTIEGWQRPQSSFIYDDDFDERPIKRTGAGTSMVEDFIVQKRQAREQMASRNKRLKIADHGASGLTLDWSDSPASLDAHTFSIEQWDPRTRTWKSIAEVPASQRSHNIRSPDSADLSFYRIVPLDDRKVPCGAAIQMDRGIVPSRRSGPATVPSSVWGVEISHVKGYLEEAGSIDIAWMPPANDGGSELLGYRLLVHDADTGEEKLIEVAPMYTSFRIEPLPLYHTYRVTVTAFNRIGESLPVTSTAPRNPGAPGMPLPPSPPSDVRATVIGSPDSDEIYCSLSWQPPDPRRGGGPVEFFLVEKWDSRSKQWIPFKKVGAGVSSLDIPHLIDDVNYAFRVRSMNEAGMSEPVPVKDYIRPREARERAQLMSPKSNVEQWITGGLPYPITGPVEVQRAQESKSRLDHAIDNAIKCIDFVWEPPKRDLKRYADRSEPKSYLMESRRIGQKKWAVLGRQPIEKGSRWRITDDSYVTQEGLFAGMPLPMSPMLRLDAVREGIDTTSDLQMLDMLRARDVPFSPTLPHRVPGPLSNYEFRISTENEYGLSEPIYLPRLAPIESASMQRKPKSFADTSIVPETHYEYETIPDFTLPREPVRPRGPLRLQTGPLISSKTSLDIEPYQDLKLSWVPPVDSRHLSGYEVLYRPPHQTKWHSLGTTDVVDTSFPLPKHILTHSPDVLHLGVRSIGPSSALPTPYTPLVSGLTEEALVIPKLPYMKPLQNQRMTPTFRPAGEDSLSLYTPRKVQASMVEGPGVEGADVHLSWSLPEAKLPKHPVEGYVVYKRLAGEEEWREHRRLPGDVHMSQTYLSGLPRDRDLYLAMAPVSGSRIGPITSTLDPIRLPPHRFGDITTPESYFTTIKKTPLTVKPVSISSAEVLWDRPIKAAPKMFKEFTLEYRRPRDFKWTPIDTRGPTEDQKPFNFKGLKPGERFDIRVIGSLAERPTTWIPLSDELHHVFIPPYGKLLPVFSSFHP</sequence>
<dbReference type="CDD" id="cd00063">
    <property type="entry name" value="FN3"/>
    <property type="match status" value="5"/>
</dbReference>
<dbReference type="SMART" id="SM00060">
    <property type="entry name" value="FN3"/>
    <property type="match status" value="5"/>
</dbReference>
<name>A0ABD2QPV3_9PLAT</name>
<dbReference type="InterPro" id="IPR036116">
    <property type="entry name" value="FN3_sf"/>
</dbReference>
<evidence type="ECO:0000313" key="5">
    <source>
        <dbReference type="Proteomes" id="UP001626550"/>
    </source>
</evidence>